<dbReference type="GO" id="GO:0031037">
    <property type="term" value="P:myosin II filament disassembly"/>
    <property type="evidence" value="ECO:0007669"/>
    <property type="project" value="TreeGrafter"/>
</dbReference>
<proteinExistence type="predicted"/>
<comment type="caution">
    <text evidence="8">The sequence shown here is derived from an EMBL/GenBank/DDBJ whole genome shotgun (WGS) entry which is preliminary data.</text>
</comment>
<protein>
    <recommendedName>
        <fullName evidence="7">Alpha-type protein kinase domain-containing protein</fullName>
    </recommendedName>
</protein>
<evidence type="ECO:0000256" key="4">
    <source>
        <dbReference type="ARBA" id="ARBA00022777"/>
    </source>
</evidence>
<name>A0AAV1T011_9STRA</name>
<dbReference type="EMBL" id="CAKLBY020000264">
    <property type="protein sequence ID" value="CAK7941622.1"/>
    <property type="molecule type" value="Genomic_DNA"/>
</dbReference>
<dbReference type="SUPFAM" id="SSF56112">
    <property type="entry name" value="Protein kinase-like (PK-like)"/>
    <property type="match status" value="1"/>
</dbReference>
<dbReference type="GO" id="GO:0005524">
    <property type="term" value="F:ATP binding"/>
    <property type="evidence" value="ECO:0007669"/>
    <property type="project" value="UniProtKB-KW"/>
</dbReference>
<dbReference type="AlphaFoldDB" id="A0AAV1T011"/>
<keyword evidence="3" id="KW-0547">Nucleotide-binding</keyword>
<dbReference type="InterPro" id="IPR011009">
    <property type="entry name" value="Kinase-like_dom_sf"/>
</dbReference>
<evidence type="ECO:0000256" key="3">
    <source>
        <dbReference type="ARBA" id="ARBA00022741"/>
    </source>
</evidence>
<keyword evidence="5" id="KW-0067">ATP-binding</keyword>
<dbReference type="CDD" id="cd16968">
    <property type="entry name" value="Alpha_kinase_MHCK_like"/>
    <property type="match status" value="1"/>
</dbReference>
<sequence length="474" mass="53788">MTTAAPPPPPRCASCGEQQTGGVRVKDRSSWFYYTVSAATPTEKRRANLFDQEPSEQNNAPDESDSYVWSVKSSEPMPTRAIAGNVRDNILSRLSTLRALWSEGYITEDEYERRKGAIVDELTFSTLAPASGFQHTVTHRRRMSFRRMEGLPLIVPHAPDFRDVSPEVAVKHVFEYATRQWSSTQVLIHLDETPFCKGSLRIVYHLQDLSMKSPGSLLTSSRYTNSYVAKLAIDPDEDPQTYFRDIELQAHCAHYAQVYNSYTPPKRVEFIPAWVLELPERNGALCAVEAYIPGEYRKHNNNFGSVSDDERNTPQAFSHFTYEASNHELLAVDIQGVGDLYTDPQIHTLNGHDFGKGNLGILGFQKFLSSHRCNSICRYLKLPAVNPKSRHADSGTLPVQELMSRDRVRPAHFDSRHYYENAPMLQKYVTQCREVDSQSSLASSSSYSRRPRKQRCREVSGFALFCKRLLCGGW</sequence>
<evidence type="ECO:0000256" key="1">
    <source>
        <dbReference type="ARBA" id="ARBA00022527"/>
    </source>
</evidence>
<dbReference type="PANTHER" id="PTHR45992:SF2">
    <property type="entry name" value="EUKARYOTIC ELONGATION FACTOR 2 KINASE"/>
    <property type="match status" value="1"/>
</dbReference>
<accession>A0AAV1T011</accession>
<feature type="compositionally biased region" description="Pro residues" evidence="6">
    <location>
        <begin position="1"/>
        <end position="11"/>
    </location>
</feature>
<dbReference type="InterPro" id="IPR051852">
    <property type="entry name" value="Alpha-type_PK"/>
</dbReference>
<keyword evidence="1" id="KW-0723">Serine/threonine-protein kinase</keyword>
<dbReference type="Gene3D" id="3.30.200.20">
    <property type="entry name" value="Phosphorylase Kinase, domain 1"/>
    <property type="match status" value="2"/>
</dbReference>
<evidence type="ECO:0000256" key="2">
    <source>
        <dbReference type="ARBA" id="ARBA00022679"/>
    </source>
</evidence>
<feature type="domain" description="Alpha-type protein kinase" evidence="7">
    <location>
        <begin position="173"/>
        <end position="385"/>
    </location>
</feature>
<gene>
    <name evidence="8" type="ORF">PM001_LOCUS177</name>
    <name evidence="9" type="ORF">PM001_LOCUS26772</name>
</gene>
<feature type="region of interest" description="Disordered" evidence="6">
    <location>
        <begin position="1"/>
        <end position="20"/>
    </location>
</feature>
<reference evidence="8" key="1">
    <citation type="submission" date="2024-01" db="EMBL/GenBank/DDBJ databases">
        <authorList>
            <person name="Webb A."/>
        </authorList>
    </citation>
    <scope>NUCLEOTIDE SEQUENCE</scope>
    <source>
        <strain evidence="8">Pm1</strain>
    </source>
</reference>
<dbReference type="GO" id="GO:1903013">
    <property type="term" value="P:response to differentiation-inducing factor 1"/>
    <property type="evidence" value="ECO:0007669"/>
    <property type="project" value="TreeGrafter"/>
</dbReference>
<dbReference type="Gene3D" id="3.20.200.10">
    <property type="entry name" value="MHCK/EF2 kinase"/>
    <property type="match status" value="1"/>
</dbReference>
<organism evidence="8 10">
    <name type="scientific">Peronospora matthiolae</name>
    <dbReference type="NCBI Taxonomy" id="2874970"/>
    <lineage>
        <taxon>Eukaryota</taxon>
        <taxon>Sar</taxon>
        <taxon>Stramenopiles</taxon>
        <taxon>Oomycota</taxon>
        <taxon>Peronosporomycetes</taxon>
        <taxon>Peronosporales</taxon>
        <taxon>Peronosporaceae</taxon>
        <taxon>Peronospora</taxon>
    </lineage>
</organism>
<dbReference type="EMBL" id="CAKLBY020000003">
    <property type="protein sequence ID" value="CAK7891407.1"/>
    <property type="molecule type" value="Genomic_DNA"/>
</dbReference>
<evidence type="ECO:0000259" key="7">
    <source>
        <dbReference type="PROSITE" id="PS51158"/>
    </source>
</evidence>
<feature type="region of interest" description="Disordered" evidence="6">
    <location>
        <begin position="43"/>
        <end position="71"/>
    </location>
</feature>
<dbReference type="PROSITE" id="PS51158">
    <property type="entry name" value="ALPHA_KINASE"/>
    <property type="match status" value="1"/>
</dbReference>
<keyword evidence="2" id="KW-0808">Transferase</keyword>
<evidence type="ECO:0000256" key="6">
    <source>
        <dbReference type="SAM" id="MobiDB-lite"/>
    </source>
</evidence>
<evidence type="ECO:0000256" key="5">
    <source>
        <dbReference type="ARBA" id="ARBA00022840"/>
    </source>
</evidence>
<dbReference type="SMART" id="SM00811">
    <property type="entry name" value="Alpha_kinase"/>
    <property type="match status" value="1"/>
</dbReference>
<dbReference type="FunFam" id="3.20.200.10:FF:000002">
    <property type="entry name" value="Eukaryotic elongation factor 2 kinase"/>
    <property type="match status" value="1"/>
</dbReference>
<evidence type="ECO:0000313" key="10">
    <source>
        <dbReference type="Proteomes" id="UP001162060"/>
    </source>
</evidence>
<evidence type="ECO:0000313" key="8">
    <source>
        <dbReference type="EMBL" id="CAK7891407.1"/>
    </source>
</evidence>
<dbReference type="InterPro" id="IPR004166">
    <property type="entry name" value="a-kinase_dom"/>
</dbReference>
<dbReference type="PANTHER" id="PTHR45992">
    <property type="entry name" value="EUKARYOTIC ELONGATION FACTOR 2 KINASE-RELATED"/>
    <property type="match status" value="1"/>
</dbReference>
<dbReference type="GO" id="GO:0004674">
    <property type="term" value="F:protein serine/threonine kinase activity"/>
    <property type="evidence" value="ECO:0007669"/>
    <property type="project" value="UniProtKB-KW"/>
</dbReference>
<keyword evidence="4" id="KW-0418">Kinase</keyword>
<dbReference type="Proteomes" id="UP001162060">
    <property type="component" value="Unassembled WGS sequence"/>
</dbReference>
<dbReference type="Pfam" id="PF02816">
    <property type="entry name" value="Alpha_kinase"/>
    <property type="match status" value="1"/>
</dbReference>
<evidence type="ECO:0000313" key="9">
    <source>
        <dbReference type="EMBL" id="CAK7941622.1"/>
    </source>
</evidence>